<keyword evidence="6" id="KW-1185">Reference proteome</keyword>
<feature type="domain" description="Glycosyltransferase 61 catalytic" evidence="4">
    <location>
        <begin position="137"/>
        <end position="308"/>
    </location>
</feature>
<reference evidence="5 6" key="1">
    <citation type="journal article" date="2024" name="Int. J. Syst. Evol. Microbiol.">
        <title>Paenibacillus hexagrammi sp. nov., a novel bacterium isolated from the gut content of Hexagrammos agrammus.</title>
        <authorList>
            <person name="Jung H.K."/>
            <person name="Kim D.G."/>
            <person name="Zin H."/>
            <person name="Park J."/>
            <person name="Jung H."/>
            <person name="Kim Y.O."/>
            <person name="Kong H.J."/>
            <person name="Kim J.W."/>
            <person name="Kim Y.S."/>
        </authorList>
    </citation>
    <scope>NUCLEOTIDE SEQUENCE [LARGE SCALE GENOMIC DNA]</scope>
    <source>
        <strain evidence="5 6">YPD9-1</strain>
    </source>
</reference>
<keyword evidence="2" id="KW-0808">Transferase</keyword>
<accession>A0ABY3SFA2</accession>
<evidence type="ECO:0000259" key="4">
    <source>
        <dbReference type="Pfam" id="PF04577"/>
    </source>
</evidence>
<dbReference type="RefSeq" id="WP_235118450.1">
    <property type="nucleotide sequence ID" value="NZ_CP090978.1"/>
</dbReference>
<organism evidence="5 6">
    <name type="scientific">Paenibacillus hexagrammi</name>
    <dbReference type="NCBI Taxonomy" id="2908839"/>
    <lineage>
        <taxon>Bacteria</taxon>
        <taxon>Bacillati</taxon>
        <taxon>Bacillota</taxon>
        <taxon>Bacilli</taxon>
        <taxon>Bacillales</taxon>
        <taxon>Paenibacillaceae</taxon>
        <taxon>Paenibacillus</taxon>
    </lineage>
</organism>
<dbReference type="Proteomes" id="UP001649230">
    <property type="component" value="Chromosome"/>
</dbReference>
<evidence type="ECO:0000313" key="5">
    <source>
        <dbReference type="EMBL" id="UJF32105.1"/>
    </source>
</evidence>
<evidence type="ECO:0000313" key="6">
    <source>
        <dbReference type="Proteomes" id="UP001649230"/>
    </source>
</evidence>
<evidence type="ECO:0000256" key="3">
    <source>
        <dbReference type="ARBA" id="ARBA00023180"/>
    </source>
</evidence>
<proteinExistence type="predicted"/>
<evidence type="ECO:0000256" key="1">
    <source>
        <dbReference type="ARBA" id="ARBA00022676"/>
    </source>
</evidence>
<protein>
    <submittedName>
        <fullName evidence="5">Glycosyltransferase family 61 protein</fullName>
    </submittedName>
</protein>
<gene>
    <name evidence="5" type="ORF">L0M14_20555</name>
</gene>
<evidence type="ECO:0000256" key="2">
    <source>
        <dbReference type="ARBA" id="ARBA00022679"/>
    </source>
</evidence>
<dbReference type="InterPro" id="IPR049625">
    <property type="entry name" value="Glyco_transf_61_cat"/>
</dbReference>
<keyword evidence="1" id="KW-0328">Glycosyltransferase</keyword>
<keyword evidence="3" id="KW-0325">Glycoprotein</keyword>
<name>A0ABY3SFA2_9BACL</name>
<dbReference type="InterPro" id="IPR007657">
    <property type="entry name" value="Glycosyltransferase_61"/>
</dbReference>
<sequence>MTHRELPPEGYYSTFKEWLNTTSLRKRKHRKRKHFNDPVDLSEPLGLESPTFWTLRFSEARDPYRQRNGIIDIMPKGRICGAKPDVLSPDHKLIWEHSREMHKDPQKHSIFELQKLPPLTYTDDIVALLSSKDSHIYYHWMFDVLPRIYLMHKRGILADKYVINGKRLAPFQYETLQALGIRRSQIIESHDELHLQARKLIMPHFTSGIRPQWVCEFLRKKLMIQPKLAPIPGYKRIYISRANARKRKLLNEPEVIRLLQKYGFRSVSLETMPVSQQIQIFSGAEAVVAPHGAGLTNIVFSPPGIKVIEMLSPQLVHNCYPILSSHMKHQHYYLIGEGERPPEYIDPHDHKADIRVNLNELHRLLKMARL</sequence>
<dbReference type="Pfam" id="PF04577">
    <property type="entry name" value="Glyco_transf_61"/>
    <property type="match status" value="1"/>
</dbReference>
<dbReference type="EMBL" id="CP090978">
    <property type="protein sequence ID" value="UJF32105.1"/>
    <property type="molecule type" value="Genomic_DNA"/>
</dbReference>
<dbReference type="PANTHER" id="PTHR20961">
    <property type="entry name" value="GLYCOSYLTRANSFERASE"/>
    <property type="match status" value="1"/>
</dbReference>